<dbReference type="InterPro" id="IPR001667">
    <property type="entry name" value="DDH_dom"/>
</dbReference>
<evidence type="ECO:0000313" key="8">
    <source>
        <dbReference type="Proteomes" id="UP000326302"/>
    </source>
</evidence>
<accession>A0A5N5UPA0</accession>
<dbReference type="SUPFAM" id="SSF64182">
    <property type="entry name" value="DHH phosphoesterases"/>
    <property type="match status" value="1"/>
</dbReference>
<evidence type="ECO:0000313" key="5">
    <source>
        <dbReference type="EMBL" id="KAB7518213.1"/>
    </source>
</evidence>
<dbReference type="Pfam" id="PF02254">
    <property type="entry name" value="TrkA_N"/>
    <property type="match status" value="1"/>
</dbReference>
<sequence>MASRLVLGCGSVGRQLAVAESSRTHVVTEDEHRVETLRSDGIAATLGDPADPATVATVSFDPDTVVVGSDDPAKNCAIADFAVDAFPDARLFAFTGNEPTDAQRERLHQLADDVHDPADALSSFMLDRVGDDGLQTRRLMRVLRTAEPPLAVFAHDNPDPDAIASALALVRIAERAGIEAQACYFGDISHQENRALVNLLDLELQTFSTNQELPEFGSIALVDHSRPGINDQLPPETDIDIVVDHHPPRAPVEASFVDLRSNIGSTSTLFADYLRKLGIDPTPELATALLFGIQVDTDDFSREVAGEDFDAAAYLVSFVDAAKLERIESPSVSAETVEILASAIVNRDIRDGVLASYVGVISDRDALAQAADQLLMMDGVSTTLIFGTIDDTVFASARARGSELDLGEALREAFDQIGSAGGHADMAGAQIPVGGLGAEDEADTAIRDVISERFFETVGVGTDASPAAVYAKDTHLGLAEALPEHDDPDDAA</sequence>
<evidence type="ECO:0000313" key="4">
    <source>
        <dbReference type="EMBL" id="KAB7514904.1"/>
    </source>
</evidence>
<protein>
    <submittedName>
        <fullName evidence="4">Bifunctional oligoribonuclease/PAP phosphatase NrnA</fullName>
    </submittedName>
</protein>
<dbReference type="Proteomes" id="UP000326302">
    <property type="component" value="Unassembled WGS sequence"/>
</dbReference>
<dbReference type="GO" id="GO:0006813">
    <property type="term" value="P:potassium ion transport"/>
    <property type="evidence" value="ECO:0007669"/>
    <property type="project" value="InterPro"/>
</dbReference>
<dbReference type="GO" id="GO:0003676">
    <property type="term" value="F:nucleic acid binding"/>
    <property type="evidence" value="ECO:0007669"/>
    <property type="project" value="InterPro"/>
</dbReference>
<dbReference type="InterPro" id="IPR051319">
    <property type="entry name" value="Oligoribo/pAp-PDE_c-di-AMP_PDE"/>
</dbReference>
<dbReference type="PANTHER" id="PTHR47618">
    <property type="entry name" value="BIFUNCTIONAL OLIGORIBONUCLEASE AND PAP PHOSPHATASE NRNA"/>
    <property type="match status" value="1"/>
</dbReference>
<evidence type="ECO:0000259" key="1">
    <source>
        <dbReference type="Pfam" id="PF01368"/>
    </source>
</evidence>
<dbReference type="InterPro" id="IPR036291">
    <property type="entry name" value="NAD(P)-bd_dom_sf"/>
</dbReference>
<dbReference type="EMBL" id="QJOW01000001">
    <property type="protein sequence ID" value="KAB7518213.1"/>
    <property type="molecule type" value="Genomic_DNA"/>
</dbReference>
<accession>A0A5N5U8K1</accession>
<dbReference type="RefSeq" id="WP_152119106.1">
    <property type="nucleotide sequence ID" value="NZ_QJOW01000001.1"/>
</dbReference>
<dbReference type="Proteomes" id="UP000326207">
    <property type="component" value="Unassembled WGS sequence"/>
</dbReference>
<gene>
    <name evidence="4" type="ORF">DM867_07305</name>
    <name evidence="5" type="ORF">DMP03_02295</name>
    <name evidence="6" type="ORF">DP108_03610</name>
</gene>
<dbReference type="PANTHER" id="PTHR47618:SF1">
    <property type="entry name" value="BIFUNCTIONAL OLIGORIBONUCLEASE AND PAP PHOSPHATASE NRNA"/>
    <property type="match status" value="1"/>
</dbReference>
<dbReference type="InterPro" id="IPR003156">
    <property type="entry name" value="DHHA1_dom"/>
</dbReference>
<dbReference type="Gene3D" id="3.90.1640.10">
    <property type="entry name" value="inorganic pyrophosphatase (n-terminal core)"/>
    <property type="match status" value="1"/>
</dbReference>
<reference evidence="7 8" key="1">
    <citation type="submission" date="2019-10" db="EMBL/GenBank/DDBJ databases">
        <title>Unraveling microbial dark matter from salterns through culturing: the case of the genus Halosegnis.</title>
        <authorList>
            <person name="Duran-Viseras A."/>
            <person name="Andrei A.-S."/>
            <person name="Vera-Gargallo B."/>
            <person name="Ghai R."/>
            <person name="Sanchez-Porro C."/>
            <person name="Ventosa A."/>
        </authorList>
    </citation>
    <scope>NUCLEOTIDE SEQUENCE [LARGE SCALE GENOMIC DNA]</scope>
    <source>
        <strain evidence="5 8">F17-44</strain>
        <strain evidence="4 9">F18-79</strain>
        <strain evidence="6 7">F19-13</strain>
    </source>
</reference>
<organism evidence="4 9">
    <name type="scientific">Halosegnis rubeus</name>
    <dbReference type="NCBI Taxonomy" id="2212850"/>
    <lineage>
        <taxon>Archaea</taxon>
        <taxon>Methanobacteriati</taxon>
        <taxon>Methanobacteriota</taxon>
        <taxon>Stenosarchaea group</taxon>
        <taxon>Halobacteria</taxon>
        <taxon>Halobacteriales</taxon>
        <taxon>Natronomonadaceae</taxon>
        <taxon>Halosegnis</taxon>
    </lineage>
</organism>
<dbReference type="InterPro" id="IPR003148">
    <property type="entry name" value="RCK_N"/>
</dbReference>
<dbReference type="Proteomes" id="UP000326865">
    <property type="component" value="Unassembled WGS sequence"/>
</dbReference>
<feature type="domain" description="RCK N-terminal" evidence="2">
    <location>
        <begin position="5"/>
        <end position="95"/>
    </location>
</feature>
<dbReference type="Pfam" id="PF01368">
    <property type="entry name" value="DHH"/>
    <property type="match status" value="1"/>
</dbReference>
<evidence type="ECO:0000313" key="6">
    <source>
        <dbReference type="EMBL" id="KAB7519207.1"/>
    </source>
</evidence>
<dbReference type="EMBL" id="QKKZ01000002">
    <property type="protein sequence ID" value="KAB7514904.1"/>
    <property type="molecule type" value="Genomic_DNA"/>
</dbReference>
<feature type="domain" description="DHHA1" evidence="3">
    <location>
        <begin position="352"/>
        <end position="451"/>
    </location>
</feature>
<dbReference type="AlphaFoldDB" id="A0A5N5U8K1"/>
<dbReference type="SUPFAM" id="SSF51735">
    <property type="entry name" value="NAD(P)-binding Rossmann-fold domains"/>
    <property type="match status" value="1"/>
</dbReference>
<dbReference type="InterPro" id="IPR038763">
    <property type="entry name" value="DHH_sf"/>
</dbReference>
<evidence type="ECO:0000259" key="3">
    <source>
        <dbReference type="Pfam" id="PF02272"/>
    </source>
</evidence>
<dbReference type="OrthoDB" id="350705at2157"/>
<evidence type="ECO:0000313" key="7">
    <source>
        <dbReference type="Proteomes" id="UP000326207"/>
    </source>
</evidence>
<proteinExistence type="predicted"/>
<dbReference type="Pfam" id="PF02272">
    <property type="entry name" value="DHHA1"/>
    <property type="match status" value="1"/>
</dbReference>
<feature type="domain" description="DDH" evidence="1">
    <location>
        <begin position="151"/>
        <end position="293"/>
    </location>
</feature>
<comment type="caution">
    <text evidence="4">The sequence shown here is derived from an EMBL/GenBank/DDBJ whole genome shotgun (WGS) entry which is preliminary data.</text>
</comment>
<name>A0A5N5U8K1_9EURY</name>
<evidence type="ECO:0000313" key="9">
    <source>
        <dbReference type="Proteomes" id="UP000326865"/>
    </source>
</evidence>
<keyword evidence="9" id="KW-1185">Reference proteome</keyword>
<evidence type="ECO:0000259" key="2">
    <source>
        <dbReference type="Pfam" id="PF02254"/>
    </source>
</evidence>
<dbReference type="EMBL" id="QMDY01000002">
    <property type="protein sequence ID" value="KAB7519207.1"/>
    <property type="molecule type" value="Genomic_DNA"/>
</dbReference>
<dbReference type="Gene3D" id="3.40.50.720">
    <property type="entry name" value="NAD(P)-binding Rossmann-like Domain"/>
    <property type="match status" value="1"/>
</dbReference>
<accession>A0A5N5ULH5</accession>